<evidence type="ECO:0000313" key="1">
    <source>
        <dbReference type="EMBL" id="VAW00828.1"/>
    </source>
</evidence>
<accession>A0A3B0S780</accession>
<dbReference type="EMBL" id="UOEI01000294">
    <property type="protein sequence ID" value="VAW00828.1"/>
    <property type="molecule type" value="Genomic_DNA"/>
</dbReference>
<organism evidence="1">
    <name type="scientific">hydrothermal vent metagenome</name>
    <dbReference type="NCBI Taxonomy" id="652676"/>
    <lineage>
        <taxon>unclassified sequences</taxon>
        <taxon>metagenomes</taxon>
        <taxon>ecological metagenomes</taxon>
    </lineage>
</organism>
<dbReference type="AlphaFoldDB" id="A0A3B0S780"/>
<sequence length="44" mass="4751">MASTRFPEPASIQDITLTTPHHDTVALGSRIAVPTVVILARYFG</sequence>
<name>A0A3B0S780_9ZZZZ</name>
<proteinExistence type="predicted"/>
<gene>
    <name evidence="1" type="ORF">MNBD_ACTINO01-7</name>
</gene>
<reference evidence="1" key="1">
    <citation type="submission" date="2018-06" db="EMBL/GenBank/DDBJ databases">
        <authorList>
            <person name="Zhirakovskaya E."/>
        </authorList>
    </citation>
    <scope>NUCLEOTIDE SEQUENCE</scope>
</reference>
<protein>
    <submittedName>
        <fullName evidence="1">Uncharacterized protein</fullName>
    </submittedName>
</protein>